<dbReference type="EMBL" id="KL584824">
    <property type="protein sequence ID" value="KEQ67683.1"/>
    <property type="molecule type" value="Genomic_DNA"/>
</dbReference>
<protein>
    <submittedName>
        <fullName evidence="1">Uncharacterized protein</fullName>
    </submittedName>
</protein>
<accession>A0A074W4C4</accession>
<dbReference type="HOGENOM" id="CLU_085467_0_0_1"/>
<sequence>MGTRNLILVYYKGQYCVIQYGQWDGYPAGQGLTILNFLLDPTNIQKLEGVLDDSDNRIIVLSDTERDAYFEDLHRKQIETRSFMPIPAIESLSRDTGAKILNILANATELEPVKIHLWGIDFLADDISMEWAWVVDLDKKVLEAFTHWDRYKIVDERSRFEEVLGSEKKLPGLVKRFGFDELPKDKLIFLGKFEELLVDEEHRW</sequence>
<dbReference type="AlphaFoldDB" id="A0A074W4C4"/>
<gene>
    <name evidence="1" type="ORF">M437DRAFT_37791</name>
</gene>
<dbReference type="RefSeq" id="XP_040884705.1">
    <property type="nucleotide sequence ID" value="XM_041019712.1"/>
</dbReference>
<name>A0A074W4C4_AURM1</name>
<reference evidence="1 2" key="1">
    <citation type="journal article" date="2014" name="BMC Genomics">
        <title>Genome sequencing of four Aureobasidium pullulans varieties: biotechnological potential, stress tolerance, and description of new species.</title>
        <authorList>
            <person name="Gostin Ar C."/>
            <person name="Ohm R.A."/>
            <person name="Kogej T."/>
            <person name="Sonjak S."/>
            <person name="Turk M."/>
            <person name="Zajc J."/>
            <person name="Zalar P."/>
            <person name="Grube M."/>
            <person name="Sun H."/>
            <person name="Han J."/>
            <person name="Sharma A."/>
            <person name="Chiniquy J."/>
            <person name="Ngan C.Y."/>
            <person name="Lipzen A."/>
            <person name="Barry K."/>
            <person name="Grigoriev I.V."/>
            <person name="Gunde-Cimerman N."/>
        </authorList>
    </citation>
    <scope>NUCLEOTIDE SEQUENCE [LARGE SCALE GENOMIC DNA]</scope>
    <source>
        <strain evidence="1 2">CBS 110374</strain>
    </source>
</reference>
<proteinExistence type="predicted"/>
<dbReference type="Proteomes" id="UP000030672">
    <property type="component" value="Unassembled WGS sequence"/>
</dbReference>
<dbReference type="GeneID" id="63913085"/>
<evidence type="ECO:0000313" key="1">
    <source>
        <dbReference type="EMBL" id="KEQ67683.1"/>
    </source>
</evidence>
<evidence type="ECO:0000313" key="2">
    <source>
        <dbReference type="Proteomes" id="UP000030672"/>
    </source>
</evidence>
<keyword evidence="2" id="KW-1185">Reference proteome</keyword>
<organism evidence="1 2">
    <name type="scientific">Aureobasidium melanogenum (strain CBS 110374)</name>
    <name type="common">Aureobasidium pullulans var. melanogenum</name>
    <dbReference type="NCBI Taxonomy" id="1043003"/>
    <lineage>
        <taxon>Eukaryota</taxon>
        <taxon>Fungi</taxon>
        <taxon>Dikarya</taxon>
        <taxon>Ascomycota</taxon>
        <taxon>Pezizomycotina</taxon>
        <taxon>Dothideomycetes</taxon>
        <taxon>Dothideomycetidae</taxon>
        <taxon>Dothideales</taxon>
        <taxon>Saccotheciaceae</taxon>
        <taxon>Aureobasidium</taxon>
    </lineage>
</organism>